<dbReference type="PROSITE" id="PS50088">
    <property type="entry name" value="ANK_REPEAT"/>
    <property type="match status" value="1"/>
</dbReference>
<feature type="region of interest" description="Disordered" evidence="8">
    <location>
        <begin position="1"/>
        <end position="21"/>
    </location>
</feature>
<keyword evidence="5 7" id="KW-0040">ANK repeat</keyword>
<evidence type="ECO:0000256" key="7">
    <source>
        <dbReference type="PROSITE-ProRule" id="PRU00023"/>
    </source>
</evidence>
<feature type="transmembrane region" description="Helical" evidence="9">
    <location>
        <begin position="482"/>
        <end position="504"/>
    </location>
</feature>
<feature type="transmembrane region" description="Helical" evidence="9">
    <location>
        <begin position="549"/>
        <end position="568"/>
    </location>
</feature>
<organism evidence="11 12">
    <name type="scientific">Morella rubra</name>
    <name type="common">Chinese bayberry</name>
    <dbReference type="NCBI Taxonomy" id="262757"/>
    <lineage>
        <taxon>Eukaryota</taxon>
        <taxon>Viridiplantae</taxon>
        <taxon>Streptophyta</taxon>
        <taxon>Embryophyta</taxon>
        <taxon>Tracheophyta</taxon>
        <taxon>Spermatophyta</taxon>
        <taxon>Magnoliopsida</taxon>
        <taxon>eudicotyledons</taxon>
        <taxon>Gunneridae</taxon>
        <taxon>Pentapetalae</taxon>
        <taxon>rosids</taxon>
        <taxon>fabids</taxon>
        <taxon>Fagales</taxon>
        <taxon>Myricaceae</taxon>
        <taxon>Morella</taxon>
    </lineage>
</organism>
<feature type="domain" description="PGG" evidence="10">
    <location>
        <begin position="430"/>
        <end position="542"/>
    </location>
</feature>
<evidence type="ECO:0000256" key="3">
    <source>
        <dbReference type="ARBA" id="ARBA00022737"/>
    </source>
</evidence>
<comment type="subcellular location">
    <subcellularLocation>
        <location evidence="1">Membrane</location>
        <topology evidence="1">Multi-pass membrane protein</topology>
    </subcellularLocation>
</comment>
<evidence type="ECO:0000256" key="6">
    <source>
        <dbReference type="ARBA" id="ARBA00023136"/>
    </source>
</evidence>
<dbReference type="PANTHER" id="PTHR24186">
    <property type="entry name" value="PROTEIN PHOSPHATASE 1 REGULATORY SUBUNIT"/>
    <property type="match status" value="1"/>
</dbReference>
<dbReference type="InterPro" id="IPR026961">
    <property type="entry name" value="PGG_dom"/>
</dbReference>
<accession>A0A6A1WR00</accession>
<feature type="transmembrane region" description="Helical" evidence="9">
    <location>
        <begin position="516"/>
        <end position="543"/>
    </location>
</feature>
<dbReference type="Pfam" id="PF13962">
    <property type="entry name" value="PGG"/>
    <property type="match status" value="1"/>
</dbReference>
<evidence type="ECO:0000256" key="2">
    <source>
        <dbReference type="ARBA" id="ARBA00022692"/>
    </source>
</evidence>
<keyword evidence="2 9" id="KW-0812">Transmembrane</keyword>
<comment type="caution">
    <text evidence="11">The sequence shown here is derived from an EMBL/GenBank/DDBJ whole genome shotgun (WGS) entry which is preliminary data.</text>
</comment>
<reference evidence="11 12" key="1">
    <citation type="journal article" date="2019" name="Plant Biotechnol. J.">
        <title>The red bayberry genome and genetic basis of sex determination.</title>
        <authorList>
            <person name="Jia H.M."/>
            <person name="Jia H.J."/>
            <person name="Cai Q.L."/>
            <person name="Wang Y."/>
            <person name="Zhao H.B."/>
            <person name="Yang W.F."/>
            <person name="Wang G.Y."/>
            <person name="Li Y.H."/>
            <person name="Zhan D.L."/>
            <person name="Shen Y.T."/>
            <person name="Niu Q.F."/>
            <person name="Chang L."/>
            <person name="Qiu J."/>
            <person name="Zhao L."/>
            <person name="Xie H.B."/>
            <person name="Fu W.Y."/>
            <person name="Jin J."/>
            <person name="Li X.W."/>
            <person name="Jiao Y."/>
            <person name="Zhou C.C."/>
            <person name="Tu T."/>
            <person name="Chai C.Y."/>
            <person name="Gao J.L."/>
            <person name="Fan L.J."/>
            <person name="van de Weg E."/>
            <person name="Wang J.Y."/>
            <person name="Gao Z.S."/>
        </authorList>
    </citation>
    <scope>NUCLEOTIDE SEQUENCE [LARGE SCALE GENOMIC DNA]</scope>
    <source>
        <tissue evidence="11">Leaves</tissue>
    </source>
</reference>
<feature type="transmembrane region" description="Helical" evidence="9">
    <location>
        <begin position="440"/>
        <end position="462"/>
    </location>
</feature>
<dbReference type="Gene3D" id="1.25.40.20">
    <property type="entry name" value="Ankyrin repeat-containing domain"/>
    <property type="match status" value="1"/>
</dbReference>
<evidence type="ECO:0000256" key="4">
    <source>
        <dbReference type="ARBA" id="ARBA00022989"/>
    </source>
</evidence>
<dbReference type="EMBL" id="RXIC02000019">
    <property type="protein sequence ID" value="KAB1227584.1"/>
    <property type="molecule type" value="Genomic_DNA"/>
</dbReference>
<feature type="repeat" description="ANK" evidence="7">
    <location>
        <begin position="97"/>
        <end position="124"/>
    </location>
</feature>
<evidence type="ECO:0000256" key="1">
    <source>
        <dbReference type="ARBA" id="ARBA00004141"/>
    </source>
</evidence>
<keyword evidence="6 9" id="KW-0472">Membrane</keyword>
<gene>
    <name evidence="11" type="ORF">CJ030_MR1G006142</name>
</gene>
<dbReference type="PROSITE" id="PS50297">
    <property type="entry name" value="ANK_REP_REGION"/>
    <property type="match status" value="1"/>
</dbReference>
<dbReference type="AlphaFoldDB" id="A0A6A1WR00"/>
<feature type="region of interest" description="Disordered" evidence="8">
    <location>
        <begin position="406"/>
        <end position="426"/>
    </location>
</feature>
<dbReference type="OrthoDB" id="1847170at2759"/>
<protein>
    <recommendedName>
        <fullName evidence="10">PGG domain-containing protein</fullName>
    </recommendedName>
</protein>
<dbReference type="Pfam" id="PF00023">
    <property type="entry name" value="Ank"/>
    <property type="match status" value="1"/>
</dbReference>
<evidence type="ECO:0000256" key="8">
    <source>
        <dbReference type="SAM" id="MobiDB-lite"/>
    </source>
</evidence>
<dbReference type="InterPro" id="IPR036770">
    <property type="entry name" value="Ankyrin_rpt-contain_sf"/>
</dbReference>
<dbReference type="GO" id="GO:0005886">
    <property type="term" value="C:plasma membrane"/>
    <property type="evidence" value="ECO:0007669"/>
    <property type="project" value="TreeGrafter"/>
</dbReference>
<evidence type="ECO:0000313" key="11">
    <source>
        <dbReference type="EMBL" id="KAB1227584.1"/>
    </source>
</evidence>
<proteinExistence type="predicted"/>
<evidence type="ECO:0000256" key="5">
    <source>
        <dbReference type="ARBA" id="ARBA00023043"/>
    </source>
</evidence>
<evidence type="ECO:0000259" key="10">
    <source>
        <dbReference type="Pfam" id="PF13962"/>
    </source>
</evidence>
<dbReference type="SUPFAM" id="SSF48403">
    <property type="entry name" value="Ankyrin repeat"/>
    <property type="match status" value="1"/>
</dbReference>
<keyword evidence="12" id="KW-1185">Reference proteome</keyword>
<dbReference type="Pfam" id="PF12796">
    <property type="entry name" value="Ank_2"/>
    <property type="match status" value="2"/>
</dbReference>
<dbReference type="Proteomes" id="UP000516437">
    <property type="component" value="Chromosome 1"/>
</dbReference>
<name>A0A6A1WR00_9ROSI</name>
<feature type="compositionally biased region" description="Polar residues" evidence="8">
    <location>
        <begin position="8"/>
        <end position="21"/>
    </location>
</feature>
<evidence type="ECO:0000313" key="12">
    <source>
        <dbReference type="Proteomes" id="UP000516437"/>
    </source>
</evidence>
<evidence type="ECO:0000256" key="9">
    <source>
        <dbReference type="SAM" id="Phobius"/>
    </source>
</evidence>
<dbReference type="SMART" id="SM00248">
    <property type="entry name" value="ANK"/>
    <property type="match status" value="8"/>
</dbReference>
<keyword evidence="4 9" id="KW-1133">Transmembrane helix</keyword>
<sequence length="598" mass="66890">MESHSSLEDPTSGNASQPNQIGTSRSMTCVLYKAAAAGDINAFKNIEKPLDHLFTVTKNTVLHIYITAIVRESESKTIFINEILDECPSVLWQTNSKNETPLHLAARYGHIEVVSFLIQRAKNLYQDLERGETAREMLWMTTQEKDTALHEALSHSHLEVATLLIKEDPNYSYFANDAGETPLYIAVERNFRDLVLDILDKCQSPAYGGPLGRTALHATVLRDGTEIVSKLLEKLGGQIMKADQNGWTPLHLVAYLGINCQSTKLLLEFDEQIAYMRDIEGRTGLHIAAYCGHDDLMAEIISSCPDCCELVDKRGWNALHFAISALHLQSLFEVIEEDLMNHPKVNRMVYNKQNLNACDFLLAGEKSQGKKMEYIKRVFGEKYDFSACSRVLMAWHEFERSVKREDEMKRKEEEVKKKKDKEEKDLDRQERLIKSAQTNLVMATLITTVAFAAGITMPGGFVGGEGPHPGSAVLRSSAAFKAFIIFDTISFVLSSVAMVMHLAIPWINEYYASFKYFLLAWSLIGYATTSMVLAFATGIYAVLAQSSSGLAVASCILCLTYFPIMEIINLRALRHAPRLLGSTNGVVLKCLCPDIEMN</sequence>
<dbReference type="PANTHER" id="PTHR24186:SF36">
    <property type="entry name" value="SERINE_THREONINE-PROTEIN PHOSPHATASE 6 REGULATORY ANKYRIN REPEAT SUBUNIT A-LIKE"/>
    <property type="match status" value="1"/>
</dbReference>
<keyword evidence="3" id="KW-0677">Repeat</keyword>
<dbReference type="InterPro" id="IPR002110">
    <property type="entry name" value="Ankyrin_rpt"/>
</dbReference>